<dbReference type="InParanoid" id="K5WMT2"/>
<dbReference type="AlphaFoldDB" id="K5WMT2"/>
<dbReference type="Gene3D" id="3.40.50.300">
    <property type="entry name" value="P-loop containing nucleotide triphosphate hydrolases"/>
    <property type="match status" value="1"/>
</dbReference>
<dbReference type="PANTHER" id="PTHR47642">
    <property type="entry name" value="ATP-DEPENDENT DNA HELICASE"/>
    <property type="match status" value="1"/>
</dbReference>
<keyword evidence="1" id="KW-0347">Helicase</keyword>
<dbReference type="GO" id="GO:0006281">
    <property type="term" value="P:DNA repair"/>
    <property type="evidence" value="ECO:0007669"/>
    <property type="project" value="UniProtKB-KW"/>
</dbReference>
<protein>
    <recommendedName>
        <fullName evidence="1">ATP-dependent DNA helicase</fullName>
        <ecNumber evidence="1">5.6.2.3</ecNumber>
    </recommendedName>
</protein>
<evidence type="ECO:0000259" key="3">
    <source>
        <dbReference type="Pfam" id="PF01693"/>
    </source>
</evidence>
<dbReference type="SUPFAM" id="SSF55658">
    <property type="entry name" value="L9 N-domain-like"/>
    <property type="match status" value="1"/>
</dbReference>
<evidence type="ECO:0000313" key="5">
    <source>
        <dbReference type="EMBL" id="EKM60760.1"/>
    </source>
</evidence>
<keyword evidence="1" id="KW-0233">DNA recombination</keyword>
<dbReference type="HOGENOM" id="CLU_1282936_0_0_1"/>
<proteinExistence type="inferred from homology"/>
<dbReference type="RefSeq" id="XP_007390206.1">
    <property type="nucleotide sequence ID" value="XM_007390144.1"/>
</dbReference>
<feature type="domain" description="Ribonuclease H1 N-terminal" evidence="3">
    <location>
        <begin position="17"/>
        <end position="61"/>
    </location>
</feature>
<evidence type="ECO:0000256" key="2">
    <source>
        <dbReference type="SAM" id="MobiDB-lite"/>
    </source>
</evidence>
<dbReference type="InterPro" id="IPR009027">
    <property type="entry name" value="Ribosomal_bL9/RNase_H1_N"/>
</dbReference>
<gene>
    <name evidence="5" type="ORF">PHACADRAFT_189886</name>
</gene>
<feature type="compositionally biased region" description="Polar residues" evidence="2">
    <location>
        <begin position="75"/>
        <end position="95"/>
    </location>
</feature>
<dbReference type="Gene3D" id="3.40.970.10">
    <property type="entry name" value="Ribonuclease H1, N-terminal domain"/>
    <property type="match status" value="1"/>
</dbReference>
<comment type="similarity">
    <text evidence="1">Belongs to the helicase family.</text>
</comment>
<dbReference type="GO" id="GO:0016887">
    <property type="term" value="F:ATP hydrolysis activity"/>
    <property type="evidence" value="ECO:0007669"/>
    <property type="project" value="RHEA"/>
</dbReference>
<dbReference type="KEGG" id="pco:PHACADRAFT_189886"/>
<dbReference type="Proteomes" id="UP000008370">
    <property type="component" value="Unassembled WGS sequence"/>
</dbReference>
<keyword evidence="1" id="KW-0547">Nucleotide-binding</keyword>
<dbReference type="InterPro" id="IPR037056">
    <property type="entry name" value="RNase_H1_N_sf"/>
</dbReference>
<keyword evidence="1" id="KW-0234">DNA repair</keyword>
<keyword evidence="1" id="KW-0378">Hydrolase</keyword>
<dbReference type="SUPFAM" id="SSF52540">
    <property type="entry name" value="P-loop containing nucleoside triphosphate hydrolases"/>
    <property type="match status" value="1"/>
</dbReference>
<dbReference type="GO" id="GO:0006310">
    <property type="term" value="P:DNA recombination"/>
    <property type="evidence" value="ECO:0007669"/>
    <property type="project" value="UniProtKB-KW"/>
</dbReference>
<evidence type="ECO:0000313" key="6">
    <source>
        <dbReference type="Proteomes" id="UP000008370"/>
    </source>
</evidence>
<dbReference type="InterPro" id="IPR011320">
    <property type="entry name" value="RNase_H1_N"/>
</dbReference>
<keyword evidence="1" id="KW-0067">ATP-binding</keyword>
<evidence type="ECO:0000259" key="4">
    <source>
        <dbReference type="Pfam" id="PF05970"/>
    </source>
</evidence>
<dbReference type="GeneID" id="18910648"/>
<dbReference type="GO" id="GO:0000723">
    <property type="term" value="P:telomere maintenance"/>
    <property type="evidence" value="ECO:0007669"/>
    <property type="project" value="InterPro"/>
</dbReference>
<accession>K5WMT2</accession>
<dbReference type="InterPro" id="IPR027417">
    <property type="entry name" value="P-loop_NTPase"/>
</dbReference>
<dbReference type="EMBL" id="JH930468">
    <property type="protein sequence ID" value="EKM60760.1"/>
    <property type="molecule type" value="Genomic_DNA"/>
</dbReference>
<dbReference type="EC" id="5.6.2.3" evidence="1"/>
<dbReference type="STRING" id="650164.K5WMT2"/>
<feature type="region of interest" description="Disordered" evidence="2">
    <location>
        <begin position="71"/>
        <end position="115"/>
    </location>
</feature>
<keyword evidence="6" id="KW-1185">Reference proteome</keyword>
<comment type="cofactor">
    <cofactor evidence="1">
        <name>Mg(2+)</name>
        <dbReference type="ChEBI" id="CHEBI:18420"/>
    </cofactor>
</comment>
<feature type="domain" description="DNA helicase Pif1-like DEAD-box helicase" evidence="4">
    <location>
        <begin position="129"/>
        <end position="211"/>
    </location>
</feature>
<comment type="catalytic activity">
    <reaction evidence="1">
        <text>ATP + H2O = ADP + phosphate + H(+)</text>
        <dbReference type="Rhea" id="RHEA:13065"/>
        <dbReference type="ChEBI" id="CHEBI:15377"/>
        <dbReference type="ChEBI" id="CHEBI:15378"/>
        <dbReference type="ChEBI" id="CHEBI:30616"/>
        <dbReference type="ChEBI" id="CHEBI:43474"/>
        <dbReference type="ChEBI" id="CHEBI:456216"/>
        <dbReference type="EC" id="5.6.2.3"/>
    </reaction>
</comment>
<dbReference type="Pfam" id="PF01693">
    <property type="entry name" value="Cauli_VI"/>
    <property type="match status" value="1"/>
</dbReference>
<dbReference type="Pfam" id="PF05970">
    <property type="entry name" value="PIF1"/>
    <property type="match status" value="1"/>
</dbReference>
<dbReference type="GO" id="GO:0005524">
    <property type="term" value="F:ATP binding"/>
    <property type="evidence" value="ECO:0007669"/>
    <property type="project" value="UniProtKB-KW"/>
</dbReference>
<keyword evidence="1" id="KW-0227">DNA damage</keyword>
<dbReference type="GO" id="GO:0043139">
    <property type="term" value="F:5'-3' DNA helicase activity"/>
    <property type="evidence" value="ECO:0007669"/>
    <property type="project" value="UniProtKB-EC"/>
</dbReference>
<organism evidence="5 6">
    <name type="scientific">Phanerochaete carnosa (strain HHB-10118-sp)</name>
    <name type="common">White-rot fungus</name>
    <name type="synonym">Peniophora carnosa</name>
    <dbReference type="NCBI Taxonomy" id="650164"/>
    <lineage>
        <taxon>Eukaryota</taxon>
        <taxon>Fungi</taxon>
        <taxon>Dikarya</taxon>
        <taxon>Basidiomycota</taxon>
        <taxon>Agaricomycotina</taxon>
        <taxon>Agaricomycetes</taxon>
        <taxon>Polyporales</taxon>
        <taxon>Phanerochaetaceae</taxon>
        <taxon>Phanerochaete</taxon>
    </lineage>
</organism>
<name>K5WMT2_PHACS</name>
<dbReference type="InterPro" id="IPR051055">
    <property type="entry name" value="PIF1_helicase"/>
</dbReference>
<dbReference type="InterPro" id="IPR010285">
    <property type="entry name" value="DNA_helicase_pif1-like_DEAD"/>
</dbReference>
<sequence>MTQTLTAGCMPKAGRKKYYAVRRGREGPKVYETWEECKLNVSRFPAPAYKSFGARAKAEAWIKVINASDPIVNSKPRQPTSGSKSHAKPQQPQSNAPAPVAPVQYPPIPQTGDIRETESDVPIEPTIKLSLEQQQVLNKVKAGESVFFTGSAGTGKSVLLREIIKSCRESGRQVAITASTGIAAVNIGGSTVHSWAGIGLGKELKEQLAMKILGQDKWKRIKDKERHWEQGLPSGNEYDSDDA</sequence>
<dbReference type="PANTHER" id="PTHR47642:SF5">
    <property type="entry name" value="ATP-DEPENDENT DNA HELICASE"/>
    <property type="match status" value="1"/>
</dbReference>
<reference evidence="5 6" key="1">
    <citation type="journal article" date="2012" name="BMC Genomics">
        <title>Comparative genomics of the white-rot fungi, Phanerochaete carnosa and P. chrysosporium, to elucidate the genetic basis of the distinct wood types they colonize.</title>
        <authorList>
            <person name="Suzuki H."/>
            <person name="MacDonald J."/>
            <person name="Syed K."/>
            <person name="Salamov A."/>
            <person name="Hori C."/>
            <person name="Aerts A."/>
            <person name="Henrissat B."/>
            <person name="Wiebenga A."/>
            <person name="vanKuyk P.A."/>
            <person name="Barry K."/>
            <person name="Lindquist E."/>
            <person name="LaButti K."/>
            <person name="Lapidus A."/>
            <person name="Lucas S."/>
            <person name="Coutinho P."/>
            <person name="Gong Y."/>
            <person name="Samejima M."/>
            <person name="Mahadevan R."/>
            <person name="Abou-Zaid M."/>
            <person name="de Vries R.P."/>
            <person name="Igarashi K."/>
            <person name="Yadav J.S."/>
            <person name="Grigoriev I.V."/>
            <person name="Master E.R."/>
        </authorList>
    </citation>
    <scope>NUCLEOTIDE SEQUENCE [LARGE SCALE GENOMIC DNA]</scope>
    <source>
        <strain evidence="5 6">HHB-10118-sp</strain>
    </source>
</reference>
<feature type="non-terminal residue" evidence="5">
    <location>
        <position position="243"/>
    </location>
</feature>
<evidence type="ECO:0000256" key="1">
    <source>
        <dbReference type="RuleBase" id="RU363044"/>
    </source>
</evidence>
<dbReference type="OrthoDB" id="432234at2759"/>